<feature type="domain" description="EamA" evidence="7">
    <location>
        <begin position="154"/>
        <end position="282"/>
    </location>
</feature>
<dbReference type="Proteomes" id="UP000195437">
    <property type="component" value="Chromosome"/>
</dbReference>
<sequence>MKARDVLMLVVLAALWGASFLFMRVGAPALGPVVLIELRVLLAGLALLAIAVFVKHRVQVLHKWKSYLVLGAVNAAVPFTLIATAELQLSASLAAILNATTPLFTALVSFVWVRESLTLKKLAGLLLGIFGVAVLVGWDAESGVQGLLLPAGCSLLAALFYGMAGVFSARHFKGETSMDMAIGQQLAAALLLLPFAAVTLPERIPTLEVTLSVLALAIFCTALAYLLYFALIQNVGAVKTLSVTFLVPVFGILWGAIFLHEAVTIGTAGGLLLILLSIALVMNLRFKLKSSLLKISKK</sequence>
<protein>
    <submittedName>
        <fullName evidence="8">EamA family transporter</fullName>
    </submittedName>
</protein>
<keyword evidence="4 6" id="KW-1133">Transmembrane helix</keyword>
<dbReference type="Pfam" id="PF00892">
    <property type="entry name" value="EamA"/>
    <property type="match status" value="2"/>
</dbReference>
<dbReference type="GO" id="GO:0016020">
    <property type="term" value="C:membrane"/>
    <property type="evidence" value="ECO:0007669"/>
    <property type="project" value="UniProtKB-SubCell"/>
</dbReference>
<feature type="transmembrane region" description="Helical" evidence="6">
    <location>
        <begin position="122"/>
        <end position="140"/>
    </location>
</feature>
<reference evidence="9" key="1">
    <citation type="submission" date="2017-05" db="EMBL/GenBank/DDBJ databases">
        <authorList>
            <person name="Sung H."/>
        </authorList>
    </citation>
    <scope>NUCLEOTIDE SEQUENCE [LARGE SCALE GENOMIC DNA]</scope>
    <source>
        <strain evidence="9">AR23208</strain>
    </source>
</reference>
<dbReference type="Gene3D" id="1.10.3730.20">
    <property type="match status" value="1"/>
</dbReference>
<evidence type="ECO:0000256" key="1">
    <source>
        <dbReference type="ARBA" id="ARBA00004127"/>
    </source>
</evidence>
<evidence type="ECO:0000256" key="6">
    <source>
        <dbReference type="SAM" id="Phobius"/>
    </source>
</evidence>
<feature type="transmembrane region" description="Helical" evidence="6">
    <location>
        <begin position="7"/>
        <end position="27"/>
    </location>
</feature>
<dbReference type="EMBL" id="CP021434">
    <property type="protein sequence ID" value="ARU62839.1"/>
    <property type="molecule type" value="Genomic_DNA"/>
</dbReference>
<dbReference type="InterPro" id="IPR050638">
    <property type="entry name" value="AA-Vitamin_Transporters"/>
</dbReference>
<evidence type="ECO:0000313" key="9">
    <source>
        <dbReference type="Proteomes" id="UP000195437"/>
    </source>
</evidence>
<evidence type="ECO:0000256" key="4">
    <source>
        <dbReference type="ARBA" id="ARBA00022989"/>
    </source>
</evidence>
<feature type="transmembrane region" description="Helical" evidence="6">
    <location>
        <begin position="146"/>
        <end position="169"/>
    </location>
</feature>
<feature type="transmembrane region" description="Helical" evidence="6">
    <location>
        <begin position="33"/>
        <end position="54"/>
    </location>
</feature>
<accession>A0A1Y0IS53</accession>
<feature type="transmembrane region" description="Helical" evidence="6">
    <location>
        <begin position="181"/>
        <end position="200"/>
    </location>
</feature>
<dbReference type="RefSeq" id="WP_087458189.1">
    <property type="nucleotide sequence ID" value="NZ_CP021434.1"/>
</dbReference>
<dbReference type="InterPro" id="IPR037185">
    <property type="entry name" value="EmrE-like"/>
</dbReference>
<feature type="transmembrane region" description="Helical" evidence="6">
    <location>
        <begin position="238"/>
        <end position="259"/>
    </location>
</feature>
<evidence type="ECO:0000313" key="8">
    <source>
        <dbReference type="EMBL" id="ARU62839.1"/>
    </source>
</evidence>
<name>A0A1Y0IS53_9BACL</name>
<keyword evidence="3 6" id="KW-0812">Transmembrane</keyword>
<comment type="similarity">
    <text evidence="2">Belongs to the EamA transporter family.</text>
</comment>
<feature type="transmembrane region" description="Helical" evidence="6">
    <location>
        <begin position="66"/>
        <end position="85"/>
    </location>
</feature>
<dbReference type="SUPFAM" id="SSF103481">
    <property type="entry name" value="Multidrug resistance efflux transporter EmrE"/>
    <property type="match status" value="2"/>
</dbReference>
<evidence type="ECO:0000256" key="5">
    <source>
        <dbReference type="ARBA" id="ARBA00023136"/>
    </source>
</evidence>
<feature type="domain" description="EamA" evidence="7">
    <location>
        <begin position="6"/>
        <end position="136"/>
    </location>
</feature>
<dbReference type="OrthoDB" id="510638at2"/>
<dbReference type="PANTHER" id="PTHR32322">
    <property type="entry name" value="INNER MEMBRANE TRANSPORTER"/>
    <property type="match status" value="1"/>
</dbReference>
<dbReference type="KEGG" id="tum:CBW65_19060"/>
<feature type="transmembrane region" description="Helical" evidence="6">
    <location>
        <begin position="212"/>
        <end position="231"/>
    </location>
</feature>
<evidence type="ECO:0000259" key="7">
    <source>
        <dbReference type="Pfam" id="PF00892"/>
    </source>
</evidence>
<comment type="subcellular location">
    <subcellularLocation>
        <location evidence="1">Endomembrane system</location>
        <topology evidence="1">Multi-pass membrane protein</topology>
    </subcellularLocation>
</comment>
<dbReference type="InterPro" id="IPR000620">
    <property type="entry name" value="EamA_dom"/>
</dbReference>
<dbReference type="AlphaFoldDB" id="A0A1Y0IS53"/>
<keyword evidence="9" id="KW-1185">Reference proteome</keyword>
<organism evidence="8 9">
    <name type="scientific">Tumebacillus avium</name>
    <dbReference type="NCBI Taxonomy" id="1903704"/>
    <lineage>
        <taxon>Bacteria</taxon>
        <taxon>Bacillati</taxon>
        <taxon>Bacillota</taxon>
        <taxon>Bacilli</taxon>
        <taxon>Bacillales</taxon>
        <taxon>Alicyclobacillaceae</taxon>
        <taxon>Tumebacillus</taxon>
    </lineage>
</organism>
<keyword evidence="5 6" id="KW-0472">Membrane</keyword>
<dbReference type="PANTHER" id="PTHR32322:SF9">
    <property type="entry name" value="AMINO-ACID METABOLITE EFFLUX PUMP-RELATED"/>
    <property type="match status" value="1"/>
</dbReference>
<gene>
    <name evidence="8" type="ORF">CBW65_19060</name>
</gene>
<feature type="transmembrane region" description="Helical" evidence="6">
    <location>
        <begin position="265"/>
        <end position="284"/>
    </location>
</feature>
<proteinExistence type="inferred from homology"/>
<evidence type="ECO:0000256" key="2">
    <source>
        <dbReference type="ARBA" id="ARBA00007362"/>
    </source>
</evidence>
<feature type="transmembrane region" description="Helical" evidence="6">
    <location>
        <begin position="91"/>
        <end position="113"/>
    </location>
</feature>
<evidence type="ECO:0000256" key="3">
    <source>
        <dbReference type="ARBA" id="ARBA00022692"/>
    </source>
</evidence>